<dbReference type="InterPro" id="IPR039103">
    <property type="entry name" value="Spd-2/CEP192"/>
</dbReference>
<reference evidence="11" key="1">
    <citation type="submission" date="2025-08" db="UniProtKB">
        <authorList>
            <consortium name="RefSeq"/>
        </authorList>
    </citation>
    <scope>IDENTIFICATION</scope>
</reference>
<evidence type="ECO:0000256" key="1">
    <source>
        <dbReference type="SAM" id="MobiDB-lite"/>
    </source>
</evidence>
<dbReference type="GO" id="GO:0071539">
    <property type="term" value="P:protein localization to centrosome"/>
    <property type="evidence" value="ECO:0007669"/>
    <property type="project" value="InterPro"/>
</dbReference>
<dbReference type="GO" id="GO:0090222">
    <property type="term" value="P:centrosome-templated microtubule nucleation"/>
    <property type="evidence" value="ECO:0007669"/>
    <property type="project" value="InterPro"/>
</dbReference>
<dbReference type="GO" id="GO:0090307">
    <property type="term" value="P:mitotic spindle assembly"/>
    <property type="evidence" value="ECO:0007669"/>
    <property type="project" value="TreeGrafter"/>
</dbReference>
<feature type="domain" description="Cep192-like" evidence="8">
    <location>
        <begin position="1906"/>
        <end position="2081"/>
    </location>
</feature>
<dbReference type="CTD" id="55125"/>
<feature type="compositionally biased region" description="Polar residues" evidence="1">
    <location>
        <begin position="871"/>
        <end position="887"/>
    </location>
</feature>
<dbReference type="GO" id="GO:0019901">
    <property type="term" value="F:protein kinase binding"/>
    <property type="evidence" value="ECO:0007669"/>
    <property type="project" value="TreeGrafter"/>
</dbReference>
<dbReference type="GeneID" id="103261291"/>
<dbReference type="Pfam" id="PF22067">
    <property type="entry name" value="Cep192_D3"/>
    <property type="match status" value="1"/>
</dbReference>
<feature type="compositionally biased region" description="Polar residues" evidence="1">
    <location>
        <begin position="1019"/>
        <end position="1036"/>
    </location>
</feature>
<evidence type="ECO:0000259" key="8">
    <source>
        <dbReference type="Pfam" id="PF22074"/>
    </source>
</evidence>
<dbReference type="GO" id="GO:0051298">
    <property type="term" value="P:centrosome duplication"/>
    <property type="evidence" value="ECO:0007669"/>
    <property type="project" value="InterPro"/>
</dbReference>
<feature type="compositionally biased region" description="Basic and acidic residues" evidence="1">
    <location>
        <begin position="1146"/>
        <end position="1159"/>
    </location>
</feature>
<feature type="compositionally biased region" description="Low complexity" evidence="1">
    <location>
        <begin position="1002"/>
        <end position="1018"/>
    </location>
</feature>
<dbReference type="InterPro" id="IPR054085">
    <property type="entry name" value="Cep192-like_D1"/>
</dbReference>
<feature type="domain" description="Cep192-like" evidence="3">
    <location>
        <begin position="1511"/>
        <end position="1664"/>
    </location>
</feature>
<dbReference type="STRING" id="1868482.ENSTSYP00000008192"/>
<dbReference type="InterPro" id="IPR054087">
    <property type="entry name" value="Cep192-like_D7"/>
</dbReference>
<feature type="domain" description="Cep192-like" evidence="6">
    <location>
        <begin position="1667"/>
        <end position="1765"/>
    </location>
</feature>
<feature type="region of interest" description="Disordered" evidence="1">
    <location>
        <begin position="247"/>
        <end position="268"/>
    </location>
</feature>
<evidence type="ECO:0000259" key="9">
    <source>
        <dbReference type="Pfam" id="PF22076"/>
    </source>
</evidence>
<dbReference type="InterPro" id="IPR054089">
    <property type="entry name" value="Cep192-like_D3"/>
</dbReference>
<dbReference type="Pfam" id="PF25763">
    <property type="entry name" value="Aurora-A_bind_CEP192"/>
    <property type="match status" value="1"/>
</dbReference>
<evidence type="ECO:0000259" key="6">
    <source>
        <dbReference type="Pfam" id="PF22067"/>
    </source>
</evidence>
<feature type="compositionally biased region" description="Polar residues" evidence="1">
    <location>
        <begin position="1056"/>
        <end position="1071"/>
    </location>
</feature>
<feature type="region of interest" description="Disordered" evidence="1">
    <location>
        <begin position="861"/>
        <end position="887"/>
    </location>
</feature>
<dbReference type="InterPro" id="IPR054086">
    <property type="entry name" value="Cep192-like_D2"/>
</dbReference>
<dbReference type="InterPro" id="IPR054088">
    <property type="entry name" value="Cep192-like_D8"/>
</dbReference>
<evidence type="ECO:0000259" key="3">
    <source>
        <dbReference type="Pfam" id="PF22064"/>
    </source>
</evidence>
<dbReference type="OrthoDB" id="67059at2759"/>
<name>A0A1U7TGZ8_CARSF</name>
<evidence type="ECO:0000259" key="4">
    <source>
        <dbReference type="Pfam" id="PF22065"/>
    </source>
</evidence>
<gene>
    <name evidence="11" type="primary">CEP192</name>
</gene>
<dbReference type="Pfam" id="PF22076">
    <property type="entry name" value="Cep192_D6"/>
    <property type="match status" value="1"/>
</dbReference>
<dbReference type="GO" id="GO:0005814">
    <property type="term" value="C:centriole"/>
    <property type="evidence" value="ECO:0007669"/>
    <property type="project" value="TreeGrafter"/>
</dbReference>
<keyword evidence="10" id="KW-1185">Reference proteome</keyword>
<dbReference type="Pfam" id="PF25765">
    <property type="entry name" value="PLK4_bind_CEP192"/>
    <property type="match status" value="1"/>
</dbReference>
<feature type="compositionally biased region" description="Polar residues" evidence="1">
    <location>
        <begin position="1121"/>
        <end position="1131"/>
    </location>
</feature>
<evidence type="ECO:0000313" key="10">
    <source>
        <dbReference type="Proteomes" id="UP000189704"/>
    </source>
</evidence>
<feature type="compositionally biased region" description="Polar residues" evidence="1">
    <location>
        <begin position="1085"/>
        <end position="1094"/>
    </location>
</feature>
<dbReference type="Pfam" id="PF22065">
    <property type="entry name" value="Cep192_D7"/>
    <property type="match status" value="1"/>
</dbReference>
<dbReference type="PANTHER" id="PTHR16029">
    <property type="entry name" value="CENTROSOMAL PROTEIN OF 192 KDA"/>
    <property type="match status" value="1"/>
</dbReference>
<evidence type="ECO:0000259" key="5">
    <source>
        <dbReference type="Pfam" id="PF22066"/>
    </source>
</evidence>
<dbReference type="Pfam" id="PF22074">
    <property type="entry name" value="Cep192_D5"/>
    <property type="match status" value="1"/>
</dbReference>
<dbReference type="Gene3D" id="2.60.40.10">
    <property type="entry name" value="Immunoglobulins"/>
    <property type="match status" value="3"/>
</dbReference>
<accession>A0A1U7TGZ8</accession>
<organism evidence="10 11">
    <name type="scientific">Carlito syrichta</name>
    <name type="common">Philippine tarsier</name>
    <name type="synonym">Tarsius syrichta</name>
    <dbReference type="NCBI Taxonomy" id="1868482"/>
    <lineage>
        <taxon>Eukaryota</taxon>
        <taxon>Metazoa</taxon>
        <taxon>Chordata</taxon>
        <taxon>Craniata</taxon>
        <taxon>Vertebrata</taxon>
        <taxon>Euteleostomi</taxon>
        <taxon>Mammalia</taxon>
        <taxon>Eutheria</taxon>
        <taxon>Euarchontoglires</taxon>
        <taxon>Primates</taxon>
        <taxon>Haplorrhini</taxon>
        <taxon>Tarsiiformes</taxon>
        <taxon>Tarsiidae</taxon>
        <taxon>Carlito</taxon>
    </lineage>
</organism>
<dbReference type="InterPro" id="IPR057662">
    <property type="entry name" value="CEP192_Aurora-A_bind"/>
</dbReference>
<feature type="compositionally biased region" description="Polar residues" evidence="1">
    <location>
        <begin position="2097"/>
        <end position="2109"/>
    </location>
</feature>
<dbReference type="FunFam" id="2.60.40.10:FF:000681">
    <property type="entry name" value="Centrosomal protein of 192 kDa"/>
    <property type="match status" value="1"/>
</dbReference>
<dbReference type="InterPro" id="IPR054091">
    <property type="entry name" value="Cep192-like_D5"/>
</dbReference>
<dbReference type="Pfam" id="PF22060">
    <property type="entry name" value="Cep192_D1"/>
    <property type="match status" value="1"/>
</dbReference>
<evidence type="ECO:0000259" key="2">
    <source>
        <dbReference type="Pfam" id="PF22060"/>
    </source>
</evidence>
<dbReference type="GO" id="GO:0005737">
    <property type="term" value="C:cytoplasm"/>
    <property type="evidence" value="ECO:0007669"/>
    <property type="project" value="TreeGrafter"/>
</dbReference>
<feature type="compositionally biased region" description="Polar residues" evidence="1">
    <location>
        <begin position="1160"/>
        <end position="1176"/>
    </location>
</feature>
<feature type="region of interest" description="Disordered" evidence="1">
    <location>
        <begin position="985"/>
        <end position="1176"/>
    </location>
</feature>
<dbReference type="InterPro" id="IPR057665">
    <property type="entry name" value="CEP192_PLK4_bind"/>
</dbReference>
<dbReference type="KEGG" id="csyr:103261291"/>
<evidence type="ECO:0000259" key="7">
    <source>
        <dbReference type="Pfam" id="PF22073"/>
    </source>
</evidence>
<dbReference type="Pfam" id="PF22064">
    <property type="entry name" value="Cep192_D2"/>
    <property type="match status" value="1"/>
</dbReference>
<evidence type="ECO:0000313" key="11">
    <source>
        <dbReference type="RefSeq" id="XP_008057115.1"/>
    </source>
</evidence>
<feature type="domain" description="Cep192-like" evidence="4">
    <location>
        <begin position="2287"/>
        <end position="2409"/>
    </location>
</feature>
<feature type="region of interest" description="Disordered" evidence="1">
    <location>
        <begin position="2097"/>
        <end position="2145"/>
    </location>
</feature>
<dbReference type="CDD" id="cd21856">
    <property type="entry name" value="Plk4BD_Cep192"/>
    <property type="match status" value="1"/>
</dbReference>
<feature type="region of interest" description="Disordered" evidence="1">
    <location>
        <begin position="706"/>
        <end position="725"/>
    </location>
</feature>
<dbReference type="Proteomes" id="UP000189704">
    <property type="component" value="Unplaced"/>
</dbReference>
<protein>
    <submittedName>
        <fullName evidence="11">Centrosomal protein of 192 kDa</fullName>
    </submittedName>
</protein>
<feature type="region of interest" description="Disordered" evidence="1">
    <location>
        <begin position="944"/>
        <end position="972"/>
    </location>
</feature>
<dbReference type="InterPro" id="IPR054090">
    <property type="entry name" value="Cep192_Spd-2-like_dom"/>
</dbReference>
<feature type="compositionally biased region" description="Polar residues" evidence="1">
    <location>
        <begin position="908"/>
        <end position="927"/>
    </location>
</feature>
<feature type="compositionally biased region" description="Low complexity" evidence="1">
    <location>
        <begin position="2131"/>
        <end position="2145"/>
    </location>
</feature>
<feature type="region of interest" description="Disordered" evidence="1">
    <location>
        <begin position="905"/>
        <end position="927"/>
    </location>
</feature>
<feature type="domain" description="Cep192-like" evidence="5">
    <location>
        <begin position="2455"/>
        <end position="2553"/>
    </location>
</feature>
<dbReference type="Pfam" id="PF22073">
    <property type="entry name" value="Cep192_D4"/>
    <property type="match status" value="1"/>
</dbReference>
<dbReference type="FunFam" id="2.60.40.10:FF:001609">
    <property type="entry name" value="Centrosomal protein 192"/>
    <property type="match status" value="1"/>
</dbReference>
<sequence>MEDFRGIAEESFPSFLTNSLFANSGILENVTLSSNLGLPVAVSTLARNRSSTDNRCPDIQASYLAEERFSVPFGSSPSSQSDAEPRERLQLSFQDDDSISRKKNRVESQCLSDVLRKQSAFPGDIAGLEEEQAKTTESFQGQELFERTSPLEQIQDSLTDFCLQSRTHNKEHKIVVLDAGKHFKDETLNSDFSHTSLLENEKLMLPTSFEDSSDDDIDDELFYDDHLEAYFEQLAIPGMIYENLEGLEPPEKDFKLPTSDPTEENENSSLNCKFLSENNSSLISHGSHSSEKTHKETEEGQVICLPGISNSVGTGRHTDVCKSVGARKHTDDELPFSSNSWRNEKERAENLENIVPDLSRESSEEDVLVKILKAPDVRLNPVNFHGINAHKGDFGLIDTIKQRAESFHQNKHLASDAETVLPVDGCLDTETSVFIQKNAGIASLKPLNDNDINPTNTLWSPTSERRTCECHESIEKSKDKTDVPQNVIYQNEEGRWVTDLAYYTSFNNEHNFNMALCDEMNEDFRSGSEAFDLIAQDEEEFNKEHQFIQEENIDAQNTSVALGDSSWGAAVNYNLLRKSLSTSDLDRDDASYLRLSLGEFFAQRSEALGCLGGDNNVKRPSFGYFIRSPEKREPVALIRKSDVSRSNLGEKMVHHNHHLFSGDLNEQSQAQLSEGSITLQVEAMKSDSQVDENDVTLTADKGKTEDTFFMSNTPQRCKDKPPDSGDSVLRISTIASAIAEASVSTDPSQLAAMIKALSNKARDKTSQGNERQKDCSNVSHFLPNDLERSNGSSIFDMEKYLKKTDVSRYEGGLENFSRAGMSGIWDLSLPKEPTTQDIHTVDLGATNISVREPKKNAAAIFNDESGESENQESLRTANSSNSVTNIKGNDSAVVGVMTYPIDNKLSDVGNSEKATSGSTPPLESYSSVRNPRITSFWLSEKHEEIQGNRENRRQKQHVSESSNSERHVTFENHCIISPKTVDLKNTSAEYDGHGSEDDQESFRPSTSPLSHSSPSEISGTSLSGCASESFASTAHHQTPPCESELSPFPCPDASVSRLTCVSEQESTSPITATDCGPEDHKSDITSELSTTIIQASPAPSEEQAVEKLREKVPFQNRGEATLSSPIIQNNSDMKKVTETTQSSTSEDVKPDFRWSKDPSSKSGDLLQTSEVGLTSNPEELDPIRLAHLSKSGLSHQAGSVTSHLPVSCQESVDNHQKITSKDVSDASSELCGQVSNRTTSGKQSTVVPGGTVHGSAAEMWNVPAAVPALWTRHSLSAPPFAPQYLGTLPSAGNITLPQCHAGNATVCGFSGGCPYSAVTGEHVQNSVTVGICLGPSIDSGLMGTSSLCNPYSNALNQNLLSTAKPFPVQSVGANCGLESWDSGLTSGFGTVRVPEELKFPHACCVGIASQTLLSVLNPTDRWLQVSVGVLSASVNGEKVDLSTYRCLVFKNKVIIRPHATEEMKVLFIPSRPGVFRCTFSVASWPCSADTETIVQAEALASRVILTAIAESPVIEVETEKKDVLDFGDLTYGGWKGLPLKLLNRTHAIVPVRLIINANAVAWRRFTFSKEPVGASVKAVPFADVIAQRAGSSVTNHMMPASYDGQDPEFLMIWVLFHSPRKQIGSSEILESAEEFLARVDIELDSPNPTPVLRSIGLRARAGIARIHAPRDLQTMHLLTSVASSTKQHLPLKNAGNIEVYLDIKVPEQGSHFSVNPENLFLKPGEEHDVIVSFTPKDPKACEERILKIFVQPFGPQYEVVLKGEVISSGSKPLPPRPCCSDIPLILSNKQFLSWGGVPLSRTQLQKLVLRNNSTSTAQHLRLLIRGQDQDCFQLRNTFGSEERLTSNYEIRIHPKEDSVISVLFAPTRLSCMLAKLEIKQLGNRSQPGIKFTIPLSGYGGASNLILEGVKKLSDSYMVTMNGLIPGKESKIMFSVRNTGSRAAFVKAVGFKDSQKKVLLDPKVLRIFPDKFVLKERTQEDVTLIYNPSDRESNYKTATELSTIYFFGGDEISRQQYRRALLHKPGVIKQILPEHSVLQNITFAETFQDELSITEVYDLPQQPNDVQLFYGNMSKIILSVVGEFRDCVSSREFFQPSSKASLDSTSGSGTSRKHDGNVSLDVLPVKGPQGPPLSQAAPAPQDQPASGETWTILPEHLILVAPSPRDMAKTGRFQIVNNSIRLLKFELCWPAHCLTVTPQHGFVAPESKLQILVSPNSSLSTKQSMFPWSGLIYIHCDNGQKKILKVQIREDMTQEEFLAHVTATPFGILPSVSEPPLSHLLKPVTKPPSTKVEIKNKTVTFPTTEPGKTSDSCLELENHGTAEVKWHLSSLAPAYVKGVDESGDVFRATYAAFRCSPISGILESCGLQKVFITFLPRDQGDYAQFWDVECHHFKEAHMKHTLRFQLCGHSVKAGNESENACISTKSLIKIDNLVKPRRQTVPEASALLPEQLDVIHRGVYAPEDVYRFLPTRVGESRTLKVNLRNNSFITHSLKFLSPREPFYIKHSKYSLRAQHYINMPVQFKPKSVGRFEALLVIQTDEGKSVAVRLIGEALGQK</sequence>
<dbReference type="Pfam" id="PF22066">
    <property type="entry name" value="Cep192_D8"/>
    <property type="match status" value="1"/>
</dbReference>
<dbReference type="InterPro" id="IPR054092">
    <property type="entry name" value="Cep192-like_D6"/>
</dbReference>
<dbReference type="PANTHER" id="PTHR16029:SF11">
    <property type="entry name" value="CENTROSOMAL PROTEIN OF 192 KDA"/>
    <property type="match status" value="1"/>
</dbReference>
<proteinExistence type="predicted"/>
<dbReference type="InterPro" id="IPR013783">
    <property type="entry name" value="Ig-like_fold"/>
</dbReference>
<dbReference type="GO" id="GO:0000242">
    <property type="term" value="C:pericentriolar material"/>
    <property type="evidence" value="ECO:0007669"/>
    <property type="project" value="TreeGrafter"/>
</dbReference>
<feature type="domain" description="Cep192/Spd-2-like" evidence="7">
    <location>
        <begin position="1783"/>
        <end position="1900"/>
    </location>
</feature>
<feature type="domain" description="Cep192-like" evidence="9">
    <location>
        <begin position="2147"/>
        <end position="2248"/>
    </location>
</feature>
<feature type="compositionally biased region" description="Basic and acidic residues" evidence="1">
    <location>
        <begin position="944"/>
        <end position="953"/>
    </location>
</feature>
<dbReference type="RefSeq" id="XP_008057115.1">
    <property type="nucleotide sequence ID" value="XM_008058924.1"/>
</dbReference>
<feature type="domain" description="Cep192-like" evidence="2">
    <location>
        <begin position="1388"/>
        <end position="1509"/>
    </location>
</feature>